<dbReference type="SUPFAM" id="SSF55681">
    <property type="entry name" value="Class II aaRS and biotin synthetases"/>
    <property type="match status" value="1"/>
</dbReference>
<dbReference type="InterPro" id="IPR045864">
    <property type="entry name" value="aa-tRNA-synth_II/BPL/LPL"/>
</dbReference>
<feature type="domain" description="Aminoacyl-transfer RNA synthetases class-II family profile" evidence="6">
    <location>
        <begin position="82"/>
        <end position="271"/>
    </location>
</feature>
<dbReference type="STRING" id="307972.A0A2G8LGA1"/>
<evidence type="ECO:0000256" key="2">
    <source>
        <dbReference type="ARBA" id="ARBA00022741"/>
    </source>
</evidence>
<dbReference type="GO" id="GO:0005524">
    <property type="term" value="F:ATP binding"/>
    <property type="evidence" value="ECO:0007669"/>
    <property type="project" value="UniProtKB-KW"/>
</dbReference>
<evidence type="ECO:0000256" key="1">
    <source>
        <dbReference type="ARBA" id="ARBA00022598"/>
    </source>
</evidence>
<evidence type="ECO:0000313" key="7">
    <source>
        <dbReference type="EMBL" id="PIK59273.1"/>
    </source>
</evidence>
<sequence>MHPLWVAICGGGKLKERDAVQQKFEMQATAIEVIGTCDNSTYPLKHKTRHTMEYTRQYLHLRSRTNAFGALLRIRHAATVGFHKFFTEEGFLNVQTPVLTSNDCEGAGDLFKVTPDDESLSETTEGSEGFFDKDAYLTVSGQLHLEIVCWQFHGRVYTFNPAFRAENSRSRRHLAEFSMVEAELPFTRDITDLTKCMESMLRTVTDEVYTQSNDDVQLFNDRIAKGHRDTVENCINQPFLIISYAEAINILQNSKESWEFEPKVAAVDLLVPGVGELIGAASGNIACIY</sequence>
<dbReference type="PROSITE" id="PS50862">
    <property type="entry name" value="AA_TRNA_LIGASE_II"/>
    <property type="match status" value="1"/>
</dbReference>
<evidence type="ECO:0000256" key="4">
    <source>
        <dbReference type="ARBA" id="ARBA00022917"/>
    </source>
</evidence>
<dbReference type="EMBL" id="MRZV01000087">
    <property type="protein sequence ID" value="PIK59273.1"/>
    <property type="molecule type" value="Genomic_DNA"/>
</dbReference>
<dbReference type="GO" id="GO:0004816">
    <property type="term" value="F:asparagine-tRNA ligase activity"/>
    <property type="evidence" value="ECO:0007669"/>
    <property type="project" value="TreeGrafter"/>
</dbReference>
<dbReference type="GO" id="GO:0006421">
    <property type="term" value="P:asparaginyl-tRNA aminoacylation"/>
    <property type="evidence" value="ECO:0007669"/>
    <property type="project" value="TreeGrafter"/>
</dbReference>
<name>A0A2G8LGA1_STIJA</name>
<dbReference type="Proteomes" id="UP000230750">
    <property type="component" value="Unassembled WGS sequence"/>
</dbReference>
<dbReference type="Gene3D" id="3.30.930.10">
    <property type="entry name" value="Bira Bifunctional Protein, Domain 2"/>
    <property type="match status" value="1"/>
</dbReference>
<keyword evidence="5" id="KW-0030">Aminoacyl-tRNA synthetase</keyword>
<gene>
    <name evidence="7" type="ORF">BSL78_03783</name>
</gene>
<keyword evidence="1 7" id="KW-0436">Ligase</keyword>
<comment type="caution">
    <text evidence="7">The sequence shown here is derived from an EMBL/GenBank/DDBJ whole genome shotgun (WGS) entry which is preliminary data.</text>
</comment>
<evidence type="ECO:0000256" key="5">
    <source>
        <dbReference type="ARBA" id="ARBA00023146"/>
    </source>
</evidence>
<keyword evidence="2" id="KW-0547">Nucleotide-binding</keyword>
<dbReference type="InterPro" id="IPR004364">
    <property type="entry name" value="Aa-tRNA-synt_II"/>
</dbReference>
<dbReference type="PANTHER" id="PTHR22594">
    <property type="entry name" value="ASPARTYL/LYSYL-TRNA SYNTHETASE"/>
    <property type="match status" value="1"/>
</dbReference>
<accession>A0A2G8LGA1</accession>
<organism evidence="7 8">
    <name type="scientific">Stichopus japonicus</name>
    <name type="common">Sea cucumber</name>
    <dbReference type="NCBI Taxonomy" id="307972"/>
    <lineage>
        <taxon>Eukaryota</taxon>
        <taxon>Metazoa</taxon>
        <taxon>Echinodermata</taxon>
        <taxon>Eleutherozoa</taxon>
        <taxon>Echinozoa</taxon>
        <taxon>Holothuroidea</taxon>
        <taxon>Aspidochirotacea</taxon>
        <taxon>Aspidochirotida</taxon>
        <taxon>Stichopodidae</taxon>
        <taxon>Apostichopus</taxon>
    </lineage>
</organism>
<keyword evidence="3" id="KW-0067">ATP-binding</keyword>
<reference evidence="7 8" key="1">
    <citation type="journal article" date="2017" name="PLoS Biol.">
        <title>The sea cucumber genome provides insights into morphological evolution and visceral regeneration.</title>
        <authorList>
            <person name="Zhang X."/>
            <person name="Sun L."/>
            <person name="Yuan J."/>
            <person name="Sun Y."/>
            <person name="Gao Y."/>
            <person name="Zhang L."/>
            <person name="Li S."/>
            <person name="Dai H."/>
            <person name="Hamel J.F."/>
            <person name="Liu C."/>
            <person name="Yu Y."/>
            <person name="Liu S."/>
            <person name="Lin W."/>
            <person name="Guo K."/>
            <person name="Jin S."/>
            <person name="Xu P."/>
            <person name="Storey K.B."/>
            <person name="Huan P."/>
            <person name="Zhang T."/>
            <person name="Zhou Y."/>
            <person name="Zhang J."/>
            <person name="Lin C."/>
            <person name="Li X."/>
            <person name="Xing L."/>
            <person name="Huo D."/>
            <person name="Sun M."/>
            <person name="Wang L."/>
            <person name="Mercier A."/>
            <person name="Li F."/>
            <person name="Yang H."/>
            <person name="Xiang J."/>
        </authorList>
    </citation>
    <scope>NUCLEOTIDE SEQUENCE [LARGE SCALE GENOMIC DNA]</scope>
    <source>
        <strain evidence="7">Shaxun</strain>
        <tissue evidence="7">Muscle</tissue>
    </source>
</reference>
<proteinExistence type="predicted"/>
<evidence type="ECO:0000259" key="6">
    <source>
        <dbReference type="PROSITE" id="PS50862"/>
    </source>
</evidence>
<dbReference type="InterPro" id="IPR006195">
    <property type="entry name" value="aa-tRNA-synth_II"/>
</dbReference>
<dbReference type="PANTHER" id="PTHR22594:SF34">
    <property type="entry name" value="ASPARAGINE--TRNA LIGASE, MITOCHONDRIAL-RELATED"/>
    <property type="match status" value="1"/>
</dbReference>
<evidence type="ECO:0000313" key="8">
    <source>
        <dbReference type="Proteomes" id="UP000230750"/>
    </source>
</evidence>
<dbReference type="AlphaFoldDB" id="A0A2G8LGA1"/>
<dbReference type="GO" id="GO:0005739">
    <property type="term" value="C:mitochondrion"/>
    <property type="evidence" value="ECO:0007669"/>
    <property type="project" value="TreeGrafter"/>
</dbReference>
<keyword evidence="8" id="KW-1185">Reference proteome</keyword>
<protein>
    <submittedName>
        <fullName evidence="7">Putative asparagine--tRNA ligase, mitochondrial isoform X1</fullName>
    </submittedName>
</protein>
<keyword evidence="4" id="KW-0648">Protein biosynthesis</keyword>
<evidence type="ECO:0000256" key="3">
    <source>
        <dbReference type="ARBA" id="ARBA00022840"/>
    </source>
</evidence>
<dbReference type="OrthoDB" id="1931232at2759"/>
<dbReference type="Pfam" id="PF00152">
    <property type="entry name" value="tRNA-synt_2"/>
    <property type="match status" value="1"/>
</dbReference>